<organism evidence="2 3">
    <name type="scientific">Apiospora rasikravindrae</name>
    <dbReference type="NCBI Taxonomy" id="990691"/>
    <lineage>
        <taxon>Eukaryota</taxon>
        <taxon>Fungi</taxon>
        <taxon>Dikarya</taxon>
        <taxon>Ascomycota</taxon>
        <taxon>Pezizomycotina</taxon>
        <taxon>Sordariomycetes</taxon>
        <taxon>Xylariomycetidae</taxon>
        <taxon>Amphisphaeriales</taxon>
        <taxon>Apiosporaceae</taxon>
        <taxon>Apiospora</taxon>
    </lineage>
</organism>
<evidence type="ECO:0000313" key="3">
    <source>
        <dbReference type="Proteomes" id="UP001444661"/>
    </source>
</evidence>
<protein>
    <submittedName>
        <fullName evidence="2">NAD(P)-binding protein</fullName>
    </submittedName>
</protein>
<dbReference type="InterPro" id="IPR002347">
    <property type="entry name" value="SDR_fam"/>
</dbReference>
<dbReference type="Pfam" id="PF00106">
    <property type="entry name" value="adh_short"/>
    <property type="match status" value="1"/>
</dbReference>
<sequence length="252" mass="26980">MATYLVSGAGRGLGLELVTQLLASSAVAKVFATTRGDPSSALQELVDAGKGRLIHVRLDPLDRSSVEAALPEVESHLDGQALDVVINNVGHMPMTRKALAQRMLDLTSTFQANVVSAHNITSVFLPLLERGGEKKVVNISTTLGSFDFAPRYVVFPVPAYKIAKAALNMLTLQYAQDLAGKGFIVFAISPGWVRTDLGGEQADLTVEQSASAVLKQVYDSDKGSNGKFYNIHVPGWEDNPGLNQYPGGVTPW</sequence>
<comment type="similarity">
    <text evidence="1">Belongs to the short-chain dehydrogenases/reductases (SDR) family.</text>
</comment>
<dbReference type="InterPro" id="IPR036291">
    <property type="entry name" value="NAD(P)-bd_dom_sf"/>
</dbReference>
<dbReference type="PANTHER" id="PTHR43544:SF36">
    <property type="entry name" value="CHAIN OXIDOREDUCTASE (CSGA), PUTATIVE (AFU_ORTHOLOGUE AFUA_4G00910)-RELATED"/>
    <property type="match status" value="1"/>
</dbReference>
<dbReference type="PANTHER" id="PTHR43544">
    <property type="entry name" value="SHORT-CHAIN DEHYDROGENASE/REDUCTASE"/>
    <property type="match status" value="1"/>
</dbReference>
<gene>
    <name evidence="2" type="ORF">PG993_014147</name>
</gene>
<proteinExistence type="inferred from homology"/>
<dbReference type="EMBL" id="JAQQWK010000013">
    <property type="protein sequence ID" value="KAK8017821.1"/>
    <property type="molecule type" value="Genomic_DNA"/>
</dbReference>
<name>A0ABR1RS79_9PEZI</name>
<dbReference type="SUPFAM" id="SSF51735">
    <property type="entry name" value="NAD(P)-binding Rossmann-fold domains"/>
    <property type="match status" value="1"/>
</dbReference>
<accession>A0ABR1RS79</accession>
<dbReference type="InterPro" id="IPR051468">
    <property type="entry name" value="Fungal_SecMetab_SDRs"/>
</dbReference>
<evidence type="ECO:0000313" key="2">
    <source>
        <dbReference type="EMBL" id="KAK8017821.1"/>
    </source>
</evidence>
<evidence type="ECO:0000256" key="1">
    <source>
        <dbReference type="ARBA" id="ARBA00006484"/>
    </source>
</evidence>
<comment type="caution">
    <text evidence="2">The sequence shown here is derived from an EMBL/GenBank/DDBJ whole genome shotgun (WGS) entry which is preliminary data.</text>
</comment>
<dbReference type="Gene3D" id="3.40.50.720">
    <property type="entry name" value="NAD(P)-binding Rossmann-like Domain"/>
    <property type="match status" value="1"/>
</dbReference>
<dbReference type="PRINTS" id="PR00081">
    <property type="entry name" value="GDHRDH"/>
</dbReference>
<dbReference type="Proteomes" id="UP001444661">
    <property type="component" value="Unassembled WGS sequence"/>
</dbReference>
<keyword evidence="3" id="KW-1185">Reference proteome</keyword>
<reference evidence="2 3" key="1">
    <citation type="submission" date="2023-01" db="EMBL/GenBank/DDBJ databases">
        <title>Analysis of 21 Apiospora genomes using comparative genomics revels a genus with tremendous synthesis potential of carbohydrate active enzymes and secondary metabolites.</title>
        <authorList>
            <person name="Sorensen T."/>
        </authorList>
    </citation>
    <scope>NUCLEOTIDE SEQUENCE [LARGE SCALE GENOMIC DNA]</scope>
    <source>
        <strain evidence="2 3">CBS 33761</strain>
    </source>
</reference>